<dbReference type="Proteomes" id="UP000053989">
    <property type="component" value="Unassembled WGS sequence"/>
</dbReference>
<keyword evidence="1" id="KW-0812">Transmembrane</keyword>
<sequence length="95" mass="10503">MCVFDSEQVLGLPTFPQYTQVAYISIATQLMCHSPFLRSSQLTTSSTCIKFGGKSMKMRQETAALLRMKISGLLFLNGPHIASILVVVNFISRTT</sequence>
<evidence type="ECO:0000256" key="1">
    <source>
        <dbReference type="SAM" id="Phobius"/>
    </source>
</evidence>
<proteinExistence type="predicted"/>
<feature type="transmembrane region" description="Helical" evidence="1">
    <location>
        <begin position="73"/>
        <end position="92"/>
    </location>
</feature>
<gene>
    <name evidence="2" type="ORF">SCLCIDRAFT_653302</name>
</gene>
<keyword evidence="3" id="KW-1185">Reference proteome</keyword>
<keyword evidence="1" id="KW-1133">Transmembrane helix</keyword>
<evidence type="ECO:0000313" key="3">
    <source>
        <dbReference type="Proteomes" id="UP000053989"/>
    </source>
</evidence>
<evidence type="ECO:0000313" key="2">
    <source>
        <dbReference type="EMBL" id="KIM51322.1"/>
    </source>
</evidence>
<protein>
    <submittedName>
        <fullName evidence="2">Uncharacterized protein</fullName>
    </submittedName>
</protein>
<reference evidence="3" key="2">
    <citation type="submission" date="2015-01" db="EMBL/GenBank/DDBJ databases">
        <title>Evolutionary Origins and Diversification of the Mycorrhizal Mutualists.</title>
        <authorList>
            <consortium name="DOE Joint Genome Institute"/>
            <consortium name="Mycorrhizal Genomics Consortium"/>
            <person name="Kohler A."/>
            <person name="Kuo A."/>
            <person name="Nagy L.G."/>
            <person name="Floudas D."/>
            <person name="Copeland A."/>
            <person name="Barry K.W."/>
            <person name="Cichocki N."/>
            <person name="Veneault-Fourrey C."/>
            <person name="LaButti K."/>
            <person name="Lindquist E.A."/>
            <person name="Lipzen A."/>
            <person name="Lundell T."/>
            <person name="Morin E."/>
            <person name="Murat C."/>
            <person name="Riley R."/>
            <person name="Ohm R."/>
            <person name="Sun H."/>
            <person name="Tunlid A."/>
            <person name="Henrissat B."/>
            <person name="Grigoriev I.V."/>
            <person name="Hibbett D.S."/>
            <person name="Martin F."/>
        </authorList>
    </citation>
    <scope>NUCLEOTIDE SEQUENCE [LARGE SCALE GENOMIC DNA]</scope>
    <source>
        <strain evidence="3">Foug A</strain>
    </source>
</reference>
<reference evidence="2 3" key="1">
    <citation type="submission" date="2014-04" db="EMBL/GenBank/DDBJ databases">
        <authorList>
            <consortium name="DOE Joint Genome Institute"/>
            <person name="Kuo A."/>
            <person name="Kohler A."/>
            <person name="Nagy L.G."/>
            <person name="Floudas D."/>
            <person name="Copeland A."/>
            <person name="Barry K.W."/>
            <person name="Cichocki N."/>
            <person name="Veneault-Fourrey C."/>
            <person name="LaButti K."/>
            <person name="Lindquist E.A."/>
            <person name="Lipzen A."/>
            <person name="Lundell T."/>
            <person name="Morin E."/>
            <person name="Murat C."/>
            <person name="Sun H."/>
            <person name="Tunlid A."/>
            <person name="Henrissat B."/>
            <person name="Grigoriev I.V."/>
            <person name="Hibbett D.S."/>
            <person name="Martin F."/>
            <person name="Nordberg H.P."/>
            <person name="Cantor M.N."/>
            <person name="Hua S.X."/>
        </authorList>
    </citation>
    <scope>NUCLEOTIDE SEQUENCE [LARGE SCALE GENOMIC DNA]</scope>
    <source>
        <strain evidence="2 3">Foug A</strain>
    </source>
</reference>
<accession>A0A0C2ZEF5</accession>
<organism evidence="2 3">
    <name type="scientific">Scleroderma citrinum Foug A</name>
    <dbReference type="NCBI Taxonomy" id="1036808"/>
    <lineage>
        <taxon>Eukaryota</taxon>
        <taxon>Fungi</taxon>
        <taxon>Dikarya</taxon>
        <taxon>Basidiomycota</taxon>
        <taxon>Agaricomycotina</taxon>
        <taxon>Agaricomycetes</taxon>
        <taxon>Agaricomycetidae</taxon>
        <taxon>Boletales</taxon>
        <taxon>Sclerodermatineae</taxon>
        <taxon>Sclerodermataceae</taxon>
        <taxon>Scleroderma</taxon>
    </lineage>
</organism>
<name>A0A0C2ZEF5_9AGAM</name>
<keyword evidence="1" id="KW-0472">Membrane</keyword>
<dbReference type="HOGENOM" id="CLU_2374032_0_0_1"/>
<dbReference type="InParanoid" id="A0A0C2ZEF5"/>
<dbReference type="AlphaFoldDB" id="A0A0C2ZEF5"/>
<dbReference type="EMBL" id="KN822265">
    <property type="protein sequence ID" value="KIM51322.1"/>
    <property type="molecule type" value="Genomic_DNA"/>
</dbReference>